<protein>
    <submittedName>
        <fullName evidence="1">Uncharacterized protein</fullName>
    </submittedName>
</protein>
<sequence>MIAHFTSACFNANNIITRNMREFSSDQSMPTATVVIKRAHDLLLDYIKEATQGSSKMSINRIRRASLEKDEWMALKAFKDIASEQQKIGEIITSTQVISNVDVDDEEPVYDDDEVLTQKNIVTKKRKHASC</sequence>
<comment type="caution">
    <text evidence="1">The sequence shown here is derived from an EMBL/GenBank/DDBJ whole genome shotgun (WGS) entry which is preliminary data.</text>
</comment>
<reference evidence="1" key="1">
    <citation type="submission" date="2021-02" db="EMBL/GenBank/DDBJ databases">
        <authorList>
            <person name="Nowell W R."/>
        </authorList>
    </citation>
    <scope>NUCLEOTIDE SEQUENCE</scope>
</reference>
<proteinExistence type="predicted"/>
<evidence type="ECO:0000313" key="2">
    <source>
        <dbReference type="Proteomes" id="UP000663824"/>
    </source>
</evidence>
<dbReference type="Proteomes" id="UP000663824">
    <property type="component" value="Unassembled WGS sequence"/>
</dbReference>
<dbReference type="EMBL" id="CAJNRE010017602">
    <property type="protein sequence ID" value="CAF2156168.1"/>
    <property type="molecule type" value="Genomic_DNA"/>
</dbReference>
<accession>A0A816YDI5</accession>
<name>A0A816YDI5_9BILA</name>
<gene>
    <name evidence="1" type="ORF">MBJ925_LOCUS32254</name>
</gene>
<evidence type="ECO:0000313" key="1">
    <source>
        <dbReference type="EMBL" id="CAF2156168.1"/>
    </source>
</evidence>
<dbReference type="AlphaFoldDB" id="A0A816YDI5"/>
<organism evidence="1 2">
    <name type="scientific">Rotaria magnacalcarata</name>
    <dbReference type="NCBI Taxonomy" id="392030"/>
    <lineage>
        <taxon>Eukaryota</taxon>
        <taxon>Metazoa</taxon>
        <taxon>Spiralia</taxon>
        <taxon>Gnathifera</taxon>
        <taxon>Rotifera</taxon>
        <taxon>Eurotatoria</taxon>
        <taxon>Bdelloidea</taxon>
        <taxon>Philodinida</taxon>
        <taxon>Philodinidae</taxon>
        <taxon>Rotaria</taxon>
    </lineage>
</organism>